<dbReference type="EMBL" id="CAFBRD010000200">
    <property type="protein sequence ID" value="CAB5078902.1"/>
    <property type="molecule type" value="Genomic_DNA"/>
</dbReference>
<dbReference type="EMBL" id="CAFBNJ010000107">
    <property type="protein sequence ID" value="CAB4963145.1"/>
    <property type="molecule type" value="Genomic_DNA"/>
</dbReference>
<dbReference type="EMBL" id="CAFBOK010000003">
    <property type="protein sequence ID" value="CAB4970538.1"/>
    <property type="molecule type" value="Genomic_DNA"/>
</dbReference>
<evidence type="ECO:0000313" key="10">
    <source>
        <dbReference type="EMBL" id="CAB4970538.1"/>
    </source>
</evidence>
<evidence type="ECO:0000313" key="3">
    <source>
        <dbReference type="EMBL" id="CAB4371750.1"/>
    </source>
</evidence>
<proteinExistence type="predicted"/>
<evidence type="ECO:0000313" key="8">
    <source>
        <dbReference type="EMBL" id="CAB4804244.1"/>
    </source>
</evidence>
<evidence type="ECO:0000313" key="11">
    <source>
        <dbReference type="EMBL" id="CAB5078902.1"/>
    </source>
</evidence>
<evidence type="ECO:0000313" key="6">
    <source>
        <dbReference type="EMBL" id="CAB4718878.1"/>
    </source>
</evidence>
<feature type="region of interest" description="Disordered" evidence="1">
    <location>
        <begin position="64"/>
        <end position="89"/>
    </location>
</feature>
<reference evidence="8" key="1">
    <citation type="submission" date="2020-05" db="EMBL/GenBank/DDBJ databases">
        <authorList>
            <person name="Chiriac C."/>
            <person name="Salcher M."/>
            <person name="Ghai R."/>
            <person name="Kavagutti S V."/>
        </authorList>
    </citation>
    <scope>NUCLEOTIDE SEQUENCE</scope>
</reference>
<gene>
    <name evidence="4" type="ORF">UFOPK1762_00755</name>
    <name evidence="5" type="ORF">UFOPK1906_00259</name>
    <name evidence="6" type="ORF">UFOPK2624_01558</name>
    <name evidence="8" type="ORF">UFOPK2969_01638</name>
    <name evidence="7" type="ORF">UFOPK3010_00279</name>
    <name evidence="2" type="ORF">UFOPK3331_00899</name>
    <name evidence="9" type="ORF">UFOPK3785_01625</name>
    <name evidence="10" type="ORF">UFOPK3927_00053</name>
    <name evidence="3" type="ORF">UFOPK4201_01032</name>
    <name evidence="11" type="ORF">UFOPK4371_02061</name>
</gene>
<evidence type="ECO:0000313" key="2">
    <source>
        <dbReference type="EMBL" id="CAB4340032.1"/>
    </source>
</evidence>
<dbReference type="EMBL" id="CAFAAM010000023">
    <property type="protein sequence ID" value="CAB4795583.1"/>
    <property type="molecule type" value="Genomic_DNA"/>
</dbReference>
<evidence type="ECO:0000313" key="4">
    <source>
        <dbReference type="EMBL" id="CAB4582723.1"/>
    </source>
</evidence>
<name>A0A6J6Y870_9ZZZZ</name>
<dbReference type="EMBL" id="CAEZTY010000021">
    <property type="protein sequence ID" value="CAB4582723.1"/>
    <property type="molecule type" value="Genomic_DNA"/>
</dbReference>
<sequence length="89" mass="8608">MKAASDCTTGATVTAGRGAVVVVVGATERGATLTPGAAELDEVGAGTVAGTVAGTDVVVVTSAEDTADDTRLESEETLADSDALLADDP</sequence>
<dbReference type="EMBL" id="CAEZXY010000090">
    <property type="protein sequence ID" value="CAB4718878.1"/>
    <property type="molecule type" value="Genomic_DNA"/>
</dbReference>
<dbReference type="EMBL" id="CAFAAD010000170">
    <property type="protein sequence ID" value="CAB4804244.1"/>
    <property type="molecule type" value="Genomic_DNA"/>
</dbReference>
<dbReference type="EMBL" id="CAEZVC010000007">
    <property type="protein sequence ID" value="CAB4614448.1"/>
    <property type="molecule type" value="Genomic_DNA"/>
</dbReference>
<accession>A0A6J6Y870</accession>
<dbReference type="EMBL" id="CAEUNJ010000040">
    <property type="protein sequence ID" value="CAB4371750.1"/>
    <property type="molecule type" value="Genomic_DNA"/>
</dbReference>
<dbReference type="EMBL" id="CAESAL010000025">
    <property type="protein sequence ID" value="CAB4340032.1"/>
    <property type="molecule type" value="Genomic_DNA"/>
</dbReference>
<protein>
    <submittedName>
        <fullName evidence="8">Unannotated protein</fullName>
    </submittedName>
</protein>
<evidence type="ECO:0000313" key="5">
    <source>
        <dbReference type="EMBL" id="CAB4614448.1"/>
    </source>
</evidence>
<evidence type="ECO:0000256" key="1">
    <source>
        <dbReference type="SAM" id="MobiDB-lite"/>
    </source>
</evidence>
<evidence type="ECO:0000313" key="9">
    <source>
        <dbReference type="EMBL" id="CAB4963145.1"/>
    </source>
</evidence>
<dbReference type="AlphaFoldDB" id="A0A6J6Y870"/>
<evidence type="ECO:0000313" key="7">
    <source>
        <dbReference type="EMBL" id="CAB4795583.1"/>
    </source>
</evidence>
<organism evidence="8">
    <name type="scientific">freshwater metagenome</name>
    <dbReference type="NCBI Taxonomy" id="449393"/>
    <lineage>
        <taxon>unclassified sequences</taxon>
        <taxon>metagenomes</taxon>
        <taxon>ecological metagenomes</taxon>
    </lineage>
</organism>
<feature type="compositionally biased region" description="Acidic residues" evidence="1">
    <location>
        <begin position="75"/>
        <end position="89"/>
    </location>
</feature>